<evidence type="ECO:0000313" key="3">
    <source>
        <dbReference type="Proteomes" id="UP000476332"/>
    </source>
</evidence>
<dbReference type="SUPFAM" id="SSF56784">
    <property type="entry name" value="HAD-like"/>
    <property type="match status" value="1"/>
</dbReference>
<organism evidence="2 3">
    <name type="scientific">Aurantimonas aggregata</name>
    <dbReference type="NCBI Taxonomy" id="2047720"/>
    <lineage>
        <taxon>Bacteria</taxon>
        <taxon>Pseudomonadati</taxon>
        <taxon>Pseudomonadota</taxon>
        <taxon>Alphaproteobacteria</taxon>
        <taxon>Hyphomicrobiales</taxon>
        <taxon>Aurantimonadaceae</taxon>
        <taxon>Aurantimonas</taxon>
    </lineage>
</organism>
<proteinExistence type="predicted"/>
<reference evidence="2 3" key="1">
    <citation type="submission" date="2020-01" db="EMBL/GenBank/DDBJ databases">
        <title>Genomes of bacteria type strains.</title>
        <authorList>
            <person name="Chen J."/>
            <person name="Zhu S."/>
            <person name="Chen J."/>
        </authorList>
    </citation>
    <scope>NUCLEOTIDE SEQUENCE [LARGE SCALE GENOMIC DNA]</scope>
    <source>
        <strain evidence="2 3">KCTC 52919</strain>
    </source>
</reference>
<dbReference type="SUPFAM" id="SSF55729">
    <property type="entry name" value="Acyl-CoA N-acyltransferases (Nat)"/>
    <property type="match status" value="1"/>
</dbReference>
<dbReference type="Gene3D" id="3.40.50.1000">
    <property type="entry name" value="HAD superfamily/HAD-like"/>
    <property type="match status" value="1"/>
</dbReference>
<sequence>MNDLTDAWWRFVPAPPPDADALALAARSGRGAISRALRDARARLGTGRTVKLLRSVDRTAALRPIRVYFAASYQPRVITEALALAFAIAGLDLELVAEEGLVPGEGANDAEAGFDCAIVSVVPLDGEGSASGEAVLVAAEKLAANLCCPVAVIPGNARSFENTSELPAGVSVCPVAGALTDDELLFDARFAGSLGTIPTPRGADSIADTAAGFAARVSGRAPKLVVTDLDDTLWSGVLGETPMTPLRPAYGAALAALAARGQVIAAASRNDPAAVDAALAKLATETARPPFAHLAVGWEDKPVLVGEVLEALGLAPGHTIFVDNDPVNCASVAARFPDMDVRRFTGEEADVAAMLLADPLLAATESPAAAADRSTFYRRRAAVEAAREEAPDDATFLERLGTRLTVVAITPANVPRAAELARRVNQFVLTEVRPNESALAGRGSPFDFLVRLDDVFGSHGLVGLVLARRAGDAVVIDNLLLSCRALQRRVEFAMLAILAERAHAAGASRLVGTIETLERNAPARGLFAAAGWPESGGRWVLPLDPSGPASHWPAGVTRDTQTESEEA</sequence>
<keyword evidence="3" id="KW-1185">Reference proteome</keyword>
<dbReference type="NCBIfam" id="TIGR01686">
    <property type="entry name" value="FkbH"/>
    <property type="match status" value="1"/>
</dbReference>
<evidence type="ECO:0008006" key="4">
    <source>
        <dbReference type="Google" id="ProtNLM"/>
    </source>
</evidence>
<dbReference type="RefSeq" id="WP_163042016.1">
    <property type="nucleotide sequence ID" value="NZ_JAAAMJ010000001.1"/>
</dbReference>
<dbReference type="InterPro" id="IPR016181">
    <property type="entry name" value="Acyl_CoA_acyltransferase"/>
</dbReference>
<comment type="caution">
    <text evidence="2">The sequence shown here is derived from an EMBL/GenBank/DDBJ whole genome shotgun (WGS) entry which is preliminary data.</text>
</comment>
<feature type="region of interest" description="Disordered" evidence="1">
    <location>
        <begin position="543"/>
        <end position="567"/>
    </location>
</feature>
<evidence type="ECO:0000256" key="1">
    <source>
        <dbReference type="SAM" id="MobiDB-lite"/>
    </source>
</evidence>
<gene>
    <name evidence="2" type="ORF">GTW51_00965</name>
</gene>
<dbReference type="EMBL" id="JAAAMJ010000001">
    <property type="protein sequence ID" value="NDV85266.1"/>
    <property type="molecule type" value="Genomic_DNA"/>
</dbReference>
<dbReference type="InterPro" id="IPR023214">
    <property type="entry name" value="HAD_sf"/>
</dbReference>
<name>A0A6L9MC68_9HYPH</name>
<dbReference type="InterPro" id="IPR010037">
    <property type="entry name" value="FkbH_domain"/>
</dbReference>
<dbReference type="Proteomes" id="UP000476332">
    <property type="component" value="Unassembled WGS sequence"/>
</dbReference>
<dbReference type="AlphaFoldDB" id="A0A6L9MC68"/>
<accession>A0A6L9MC68</accession>
<dbReference type="InterPro" id="IPR036412">
    <property type="entry name" value="HAD-like_sf"/>
</dbReference>
<protein>
    <recommendedName>
        <fullName evidence="4">HAD-IIIC family phosphatase</fullName>
    </recommendedName>
</protein>
<evidence type="ECO:0000313" key="2">
    <source>
        <dbReference type="EMBL" id="NDV85266.1"/>
    </source>
</evidence>